<evidence type="ECO:0000313" key="2">
    <source>
        <dbReference type="EMBL" id="SFB66659.1"/>
    </source>
</evidence>
<dbReference type="RefSeq" id="WP_072875824.1">
    <property type="nucleotide sequence ID" value="NZ_FOKU01000001.1"/>
</dbReference>
<feature type="signal peptide" evidence="1">
    <location>
        <begin position="1"/>
        <end position="23"/>
    </location>
</feature>
<evidence type="ECO:0000313" key="3">
    <source>
        <dbReference type="EMBL" id="SHK06189.1"/>
    </source>
</evidence>
<dbReference type="Proteomes" id="UP000198940">
    <property type="component" value="Unassembled WGS sequence"/>
</dbReference>
<keyword evidence="1" id="KW-0732">Signal</keyword>
<dbReference type="EMBL" id="FOKU01000001">
    <property type="protein sequence ID" value="SFB66659.1"/>
    <property type="molecule type" value="Genomic_DNA"/>
</dbReference>
<comment type="caution">
    <text evidence="3">The sequence shown here is derived from an EMBL/GenBank/DDBJ whole genome shotgun (WGS) entry which is preliminary data.</text>
</comment>
<feature type="chain" id="PRO_5009920055" evidence="1">
    <location>
        <begin position="24"/>
        <end position="160"/>
    </location>
</feature>
<evidence type="ECO:0000313" key="4">
    <source>
        <dbReference type="Proteomes" id="UP000184031"/>
    </source>
</evidence>
<dbReference type="OrthoDB" id="1452960at2"/>
<dbReference type="AlphaFoldDB" id="A0A1M6PE16"/>
<organism evidence="3 4">
    <name type="scientific">Flagellimonas taeanensis</name>
    <dbReference type="NCBI Taxonomy" id="1005926"/>
    <lineage>
        <taxon>Bacteria</taxon>
        <taxon>Pseudomonadati</taxon>
        <taxon>Bacteroidota</taxon>
        <taxon>Flavobacteriia</taxon>
        <taxon>Flavobacteriales</taxon>
        <taxon>Flavobacteriaceae</taxon>
        <taxon>Flagellimonas</taxon>
    </lineage>
</organism>
<protein>
    <submittedName>
        <fullName evidence="3">Uncharacterized protein</fullName>
    </submittedName>
</protein>
<dbReference type="Proteomes" id="UP000184031">
    <property type="component" value="Unassembled WGS sequence"/>
</dbReference>
<dbReference type="EMBL" id="FRAT01000001">
    <property type="protein sequence ID" value="SHK06189.1"/>
    <property type="molecule type" value="Genomic_DNA"/>
</dbReference>
<proteinExistence type="predicted"/>
<accession>A0A1M6PE16</accession>
<evidence type="ECO:0000313" key="5">
    <source>
        <dbReference type="Proteomes" id="UP000198940"/>
    </source>
</evidence>
<name>A0A1M6PE16_9FLAO</name>
<sequence>MRNIAVVSLFSLLCLGCHGQENANGKTREDQDIVEQPKGNWKVNREFDKDGNLIRYDSIYSWSSSDYMDKLGEMDRDSLFTSFKSNFSKHFSYFDQDSFPNFFENDSLFTKHFFRDDFFDSPMGKDFINLDLLHQRMEDMHKRFMGQYVPEPKEEVNQQL</sequence>
<reference evidence="3 4" key="1">
    <citation type="submission" date="2016-11" db="EMBL/GenBank/DDBJ databases">
        <authorList>
            <person name="Varghese N."/>
            <person name="Submissions S."/>
        </authorList>
    </citation>
    <scope>NUCLEOTIDE SEQUENCE [LARGE SCALE GENOMIC DNA]</scope>
    <source>
        <strain evidence="3 4">CGMCC 1.12174</strain>
        <strain evidence="2 5">DSM 26351</strain>
    </source>
</reference>
<keyword evidence="5" id="KW-1185">Reference proteome</keyword>
<evidence type="ECO:0000256" key="1">
    <source>
        <dbReference type="SAM" id="SignalP"/>
    </source>
</evidence>
<gene>
    <name evidence="2" type="ORF">SAMN04487891_101142</name>
    <name evidence="3" type="ORF">SAMN05216293_0145</name>
</gene>